<protein>
    <recommendedName>
        <fullName evidence="3">cytochrome-c oxidase</fullName>
        <ecNumber evidence="3">7.1.1.9</ecNumber>
    </recommendedName>
    <alternativeName>
        <fullName evidence="14">Cytochrome aa3 subunit 2</fullName>
    </alternativeName>
</protein>
<keyword evidence="9" id="KW-0249">Electron transport</keyword>
<evidence type="ECO:0000256" key="1">
    <source>
        <dbReference type="ARBA" id="ARBA00004141"/>
    </source>
</evidence>
<feature type="domain" description="Cytochrome oxidase subunit II copper A binding" evidence="17">
    <location>
        <begin position="116"/>
        <end position="228"/>
    </location>
</feature>
<comment type="catalytic activity">
    <reaction evidence="15">
        <text>4 Fe(II)-[cytochrome c] + O2 + 8 H(+)(in) = 4 Fe(III)-[cytochrome c] + 2 H2O + 4 H(+)(out)</text>
        <dbReference type="Rhea" id="RHEA:11436"/>
        <dbReference type="Rhea" id="RHEA-COMP:10350"/>
        <dbReference type="Rhea" id="RHEA-COMP:14399"/>
        <dbReference type="ChEBI" id="CHEBI:15377"/>
        <dbReference type="ChEBI" id="CHEBI:15378"/>
        <dbReference type="ChEBI" id="CHEBI:15379"/>
        <dbReference type="ChEBI" id="CHEBI:29033"/>
        <dbReference type="ChEBI" id="CHEBI:29034"/>
        <dbReference type="EC" id="7.1.1.9"/>
    </reaction>
</comment>
<dbReference type="EMBL" id="JAOTJC010000016">
    <property type="protein sequence ID" value="MCU7556034.1"/>
    <property type="molecule type" value="Genomic_DNA"/>
</dbReference>
<dbReference type="InterPro" id="IPR036257">
    <property type="entry name" value="Cyt_c_oxidase_su2_TM_sf"/>
</dbReference>
<dbReference type="InterPro" id="IPR001505">
    <property type="entry name" value="Copper_CuA"/>
</dbReference>
<dbReference type="PROSITE" id="PS00078">
    <property type="entry name" value="COX2"/>
    <property type="match status" value="1"/>
</dbReference>
<dbReference type="PANTHER" id="PTHR22888:SF9">
    <property type="entry name" value="CYTOCHROME C OXIDASE SUBUNIT 2"/>
    <property type="match status" value="1"/>
</dbReference>
<keyword evidence="19" id="KW-1185">Reference proteome</keyword>
<evidence type="ECO:0000256" key="2">
    <source>
        <dbReference type="ARBA" id="ARBA00007866"/>
    </source>
</evidence>
<keyword evidence="8" id="KW-1278">Translocase</keyword>
<dbReference type="RefSeq" id="WP_262996300.1">
    <property type="nucleotide sequence ID" value="NZ_JAOTJC010000016.1"/>
</dbReference>
<dbReference type="SUPFAM" id="SSF49503">
    <property type="entry name" value="Cupredoxins"/>
    <property type="match status" value="1"/>
</dbReference>
<dbReference type="Gene3D" id="1.10.287.90">
    <property type="match status" value="1"/>
</dbReference>
<dbReference type="CDD" id="cd04213">
    <property type="entry name" value="CuRO_CcO_Caa3_II"/>
    <property type="match status" value="1"/>
</dbReference>
<evidence type="ECO:0000256" key="16">
    <source>
        <dbReference type="SAM" id="Phobius"/>
    </source>
</evidence>
<keyword evidence="5" id="KW-0679">Respiratory chain</keyword>
<evidence type="ECO:0000256" key="14">
    <source>
        <dbReference type="ARBA" id="ARBA00031399"/>
    </source>
</evidence>
<dbReference type="InterPro" id="IPR002429">
    <property type="entry name" value="CcO_II-like_C"/>
</dbReference>
<evidence type="ECO:0000256" key="7">
    <source>
        <dbReference type="ARBA" id="ARBA00022723"/>
    </source>
</evidence>
<evidence type="ECO:0000256" key="15">
    <source>
        <dbReference type="ARBA" id="ARBA00047816"/>
    </source>
</evidence>
<keyword evidence="11" id="KW-0186">Copper</keyword>
<dbReference type="NCBIfam" id="TIGR02866">
    <property type="entry name" value="CoxB"/>
    <property type="match status" value="1"/>
</dbReference>
<keyword evidence="4" id="KW-0813">Transport</keyword>
<dbReference type="PANTHER" id="PTHR22888">
    <property type="entry name" value="CYTOCHROME C OXIDASE, SUBUNIT II"/>
    <property type="match status" value="1"/>
</dbReference>
<dbReference type="PROSITE" id="PS50857">
    <property type="entry name" value="COX2_CUA"/>
    <property type="match status" value="1"/>
</dbReference>
<evidence type="ECO:0000313" key="18">
    <source>
        <dbReference type="EMBL" id="MCU7556034.1"/>
    </source>
</evidence>
<dbReference type="Pfam" id="PF00116">
    <property type="entry name" value="COX2"/>
    <property type="match status" value="1"/>
</dbReference>
<evidence type="ECO:0000256" key="8">
    <source>
        <dbReference type="ARBA" id="ARBA00022967"/>
    </source>
</evidence>
<evidence type="ECO:0000256" key="11">
    <source>
        <dbReference type="ARBA" id="ARBA00023008"/>
    </source>
</evidence>
<evidence type="ECO:0000256" key="5">
    <source>
        <dbReference type="ARBA" id="ARBA00022660"/>
    </source>
</evidence>
<comment type="similarity">
    <text evidence="2">Belongs to the cytochrome c oxidase subunit 2 family.</text>
</comment>
<evidence type="ECO:0000256" key="10">
    <source>
        <dbReference type="ARBA" id="ARBA00022989"/>
    </source>
</evidence>
<evidence type="ECO:0000256" key="9">
    <source>
        <dbReference type="ARBA" id="ARBA00022982"/>
    </source>
</evidence>
<keyword evidence="12 16" id="KW-0472">Membrane</keyword>
<evidence type="ECO:0000313" key="19">
    <source>
        <dbReference type="Proteomes" id="UP001209257"/>
    </source>
</evidence>
<dbReference type="InterPro" id="IPR014222">
    <property type="entry name" value="Cyt_c_oxidase_su2"/>
</dbReference>
<sequence length="236" mass="26216">MNRLTECGVLSSALLLVSPGYGAPLSILDPAGPAAKDIVAVWWAMFWGGTLVLLVVTGLWLYAIFRRQRDYDEQGTKRVLRTMVYTGGIGLPTVSIVLLLVFGIPSGHSMLPWPGDDTLRINVHARQWAWEVHYPDEDLHFTDEIHLPAGTPVDIYVTSEDVIHGFWVPRLGGKIDAIPGKTNVIRLQADKPGEYGGQCAEYCGQSHAFMHFKVVAHSETGFKSWLTTQREGQHHE</sequence>
<feature type="transmembrane region" description="Helical" evidence="16">
    <location>
        <begin position="38"/>
        <end position="62"/>
    </location>
</feature>
<comment type="subcellular location">
    <subcellularLocation>
        <location evidence="1">Membrane</location>
        <topology evidence="1">Multi-pass membrane protein</topology>
    </subcellularLocation>
</comment>
<keyword evidence="7" id="KW-0479">Metal-binding</keyword>
<evidence type="ECO:0000256" key="12">
    <source>
        <dbReference type="ARBA" id="ARBA00023136"/>
    </source>
</evidence>
<dbReference type="InterPro" id="IPR045187">
    <property type="entry name" value="CcO_II"/>
</dbReference>
<accession>A0ABT2VW13</accession>
<keyword evidence="10 16" id="KW-1133">Transmembrane helix</keyword>
<evidence type="ECO:0000256" key="3">
    <source>
        <dbReference type="ARBA" id="ARBA00012949"/>
    </source>
</evidence>
<organism evidence="18 19">
    <name type="scientific">Alteromonas salexigens</name>
    <dbReference type="NCBI Taxonomy" id="2982530"/>
    <lineage>
        <taxon>Bacteria</taxon>
        <taxon>Pseudomonadati</taxon>
        <taxon>Pseudomonadota</taxon>
        <taxon>Gammaproteobacteria</taxon>
        <taxon>Alteromonadales</taxon>
        <taxon>Alteromonadaceae</taxon>
        <taxon>Alteromonas/Salinimonas group</taxon>
        <taxon>Alteromonas</taxon>
    </lineage>
</organism>
<dbReference type="Gene3D" id="2.60.40.420">
    <property type="entry name" value="Cupredoxins - blue copper proteins"/>
    <property type="match status" value="1"/>
</dbReference>
<name>A0ABT2VW13_9ALTE</name>
<dbReference type="InterPro" id="IPR034236">
    <property type="entry name" value="CuRO_CcO_Caa3_II"/>
</dbReference>
<gene>
    <name evidence="18" type="primary">coxB</name>
    <name evidence="18" type="ORF">OCL06_15695</name>
</gene>
<evidence type="ECO:0000256" key="4">
    <source>
        <dbReference type="ARBA" id="ARBA00022448"/>
    </source>
</evidence>
<comment type="function">
    <text evidence="13">Subunits I and II form the functional core of the enzyme complex. Electrons originating in cytochrome c are transferred via heme a and Cu(A) to the binuclear center formed by heme a3 and Cu(B).</text>
</comment>
<dbReference type="Proteomes" id="UP001209257">
    <property type="component" value="Unassembled WGS sequence"/>
</dbReference>
<proteinExistence type="inferred from homology"/>
<evidence type="ECO:0000256" key="6">
    <source>
        <dbReference type="ARBA" id="ARBA00022692"/>
    </source>
</evidence>
<keyword evidence="6 16" id="KW-0812">Transmembrane</keyword>
<evidence type="ECO:0000259" key="17">
    <source>
        <dbReference type="PROSITE" id="PS50857"/>
    </source>
</evidence>
<evidence type="ECO:0000256" key="13">
    <source>
        <dbReference type="ARBA" id="ARBA00024688"/>
    </source>
</evidence>
<dbReference type="InterPro" id="IPR008972">
    <property type="entry name" value="Cupredoxin"/>
</dbReference>
<feature type="transmembrane region" description="Helical" evidence="16">
    <location>
        <begin position="83"/>
        <end position="104"/>
    </location>
</feature>
<dbReference type="EC" id="7.1.1.9" evidence="3"/>
<comment type="caution">
    <text evidence="18">The sequence shown here is derived from an EMBL/GenBank/DDBJ whole genome shotgun (WGS) entry which is preliminary data.</text>
</comment>
<reference evidence="19" key="1">
    <citation type="submission" date="2023-07" db="EMBL/GenBank/DDBJ databases">
        <title>Study on multiphase classification of strain Alteromonas salexigens isolated from the Yellow Sea.</title>
        <authorList>
            <person name="Sun L."/>
        </authorList>
    </citation>
    <scope>NUCLEOTIDE SEQUENCE [LARGE SCALE GENOMIC DNA]</scope>
    <source>
        <strain evidence="19">ASW11-19</strain>
    </source>
</reference>